<dbReference type="EMBL" id="PFFD01000192">
    <property type="protein sequence ID" value="PIV86686.1"/>
    <property type="molecule type" value="Genomic_DNA"/>
</dbReference>
<feature type="domain" description="Imm-5-like" evidence="1">
    <location>
        <begin position="104"/>
        <end position="163"/>
    </location>
</feature>
<evidence type="ECO:0000313" key="3">
    <source>
        <dbReference type="Proteomes" id="UP000228497"/>
    </source>
</evidence>
<dbReference type="AlphaFoldDB" id="A0A2M7FBT1"/>
<proteinExistence type="predicted"/>
<evidence type="ECO:0000313" key="2">
    <source>
        <dbReference type="EMBL" id="PIV86686.1"/>
    </source>
</evidence>
<organism evidence="2 3">
    <name type="scientific">Candidatus Kaiserbacteria bacterium CG17_big_fil_post_rev_8_21_14_2_50_51_7</name>
    <dbReference type="NCBI Taxonomy" id="1974613"/>
    <lineage>
        <taxon>Bacteria</taxon>
        <taxon>Candidatus Kaiseribacteriota</taxon>
    </lineage>
</organism>
<gene>
    <name evidence="2" type="ORF">COW49_04045</name>
</gene>
<protein>
    <recommendedName>
        <fullName evidence="1">Imm-5-like domain-containing protein</fullName>
    </recommendedName>
</protein>
<dbReference type="InterPro" id="IPR048667">
    <property type="entry name" value="Imm5-like"/>
</dbReference>
<sequence length="167" mass="18957">MNIEKLYKLTNKKNATKNNTLWGENITHGTDAKEHYLCSPTVIHAYRDINLAVLLNPIHAKIERKEIKIWEAIGIVVVEDWGKVGCSVLSTIREIEWPIWIKKEKDVQILFAALCAETVLHFYEKKYPEDCRPRKAIDAAKKYLEKKTQAAAYAADAAAYASAQAAQ</sequence>
<evidence type="ECO:0000259" key="1">
    <source>
        <dbReference type="Pfam" id="PF21805"/>
    </source>
</evidence>
<accession>A0A2M7FBT1</accession>
<feature type="non-terminal residue" evidence="2">
    <location>
        <position position="167"/>
    </location>
</feature>
<dbReference type="Pfam" id="PF21805">
    <property type="entry name" value="Imm5_like"/>
    <property type="match status" value="1"/>
</dbReference>
<name>A0A2M7FBT1_9BACT</name>
<reference evidence="3" key="1">
    <citation type="submission" date="2017-09" db="EMBL/GenBank/DDBJ databases">
        <title>Depth-based differentiation of microbial function through sediment-hosted aquifers and enrichment of novel symbionts in the deep terrestrial subsurface.</title>
        <authorList>
            <person name="Probst A.J."/>
            <person name="Ladd B."/>
            <person name="Jarett J.K."/>
            <person name="Geller-Mcgrath D.E."/>
            <person name="Sieber C.M.K."/>
            <person name="Emerson J.B."/>
            <person name="Anantharaman K."/>
            <person name="Thomas B.C."/>
            <person name="Malmstrom R."/>
            <person name="Stieglmeier M."/>
            <person name="Klingl A."/>
            <person name="Woyke T."/>
            <person name="Ryan C.M."/>
            <person name="Banfield J.F."/>
        </authorList>
    </citation>
    <scope>NUCLEOTIDE SEQUENCE [LARGE SCALE GENOMIC DNA]</scope>
</reference>
<comment type="caution">
    <text evidence="2">The sequence shown here is derived from an EMBL/GenBank/DDBJ whole genome shotgun (WGS) entry which is preliminary data.</text>
</comment>
<dbReference type="Proteomes" id="UP000228497">
    <property type="component" value="Unassembled WGS sequence"/>
</dbReference>